<organism evidence="2 3">
    <name type="scientific">Dyella acidisoli</name>
    <dbReference type="NCBI Taxonomy" id="1867834"/>
    <lineage>
        <taxon>Bacteria</taxon>
        <taxon>Pseudomonadati</taxon>
        <taxon>Pseudomonadota</taxon>
        <taxon>Gammaproteobacteria</taxon>
        <taxon>Lysobacterales</taxon>
        <taxon>Rhodanobacteraceae</taxon>
        <taxon>Dyella</taxon>
    </lineage>
</organism>
<gene>
    <name evidence="2" type="ORF">GCM10007901_39710</name>
</gene>
<evidence type="ECO:0000313" key="3">
    <source>
        <dbReference type="Proteomes" id="UP001156670"/>
    </source>
</evidence>
<evidence type="ECO:0000259" key="1">
    <source>
        <dbReference type="Pfam" id="PF03869"/>
    </source>
</evidence>
<dbReference type="InterPro" id="IPR005569">
    <property type="entry name" value="Arc_DNA-bd_dom"/>
</dbReference>
<proteinExistence type="predicted"/>
<sequence length="63" mass="7168">MSAEKKAFPLRINAGVLDAMQRWADDELRSVNAQIEFVLRQALYKNGRLKAPKVKPIIDDDRG</sequence>
<dbReference type="InterPro" id="IPR013321">
    <property type="entry name" value="Arc_rbn_hlx_hlx"/>
</dbReference>
<evidence type="ECO:0000313" key="2">
    <source>
        <dbReference type="EMBL" id="GLQ95018.1"/>
    </source>
</evidence>
<comment type="caution">
    <text evidence="2">The sequence shown here is derived from an EMBL/GenBank/DDBJ whole genome shotgun (WGS) entry which is preliminary data.</text>
</comment>
<feature type="domain" description="Arc-like DNA binding" evidence="1">
    <location>
        <begin position="6"/>
        <end position="50"/>
    </location>
</feature>
<reference evidence="3" key="1">
    <citation type="journal article" date="2019" name="Int. J. Syst. Evol. Microbiol.">
        <title>The Global Catalogue of Microorganisms (GCM) 10K type strain sequencing project: providing services to taxonomists for standard genome sequencing and annotation.</title>
        <authorList>
            <consortium name="The Broad Institute Genomics Platform"/>
            <consortium name="The Broad Institute Genome Sequencing Center for Infectious Disease"/>
            <person name="Wu L."/>
            <person name="Ma J."/>
        </authorList>
    </citation>
    <scope>NUCLEOTIDE SEQUENCE [LARGE SCALE GENOMIC DNA]</scope>
    <source>
        <strain evidence="3">NBRC 111980</strain>
    </source>
</reference>
<keyword evidence="3" id="KW-1185">Reference proteome</keyword>
<dbReference type="SUPFAM" id="SSF47598">
    <property type="entry name" value="Ribbon-helix-helix"/>
    <property type="match status" value="1"/>
</dbReference>
<dbReference type="RefSeq" id="WP_284322705.1">
    <property type="nucleotide sequence ID" value="NZ_BSOB01000053.1"/>
</dbReference>
<dbReference type="Proteomes" id="UP001156670">
    <property type="component" value="Unassembled WGS sequence"/>
</dbReference>
<protein>
    <recommendedName>
        <fullName evidence="1">Arc-like DNA binding domain-containing protein</fullName>
    </recommendedName>
</protein>
<dbReference type="Gene3D" id="1.10.1220.10">
    <property type="entry name" value="Met repressor-like"/>
    <property type="match status" value="1"/>
</dbReference>
<accession>A0ABQ5XVP2</accession>
<dbReference type="InterPro" id="IPR010985">
    <property type="entry name" value="Ribbon_hlx_hlx"/>
</dbReference>
<dbReference type="Pfam" id="PF03869">
    <property type="entry name" value="Arc"/>
    <property type="match status" value="1"/>
</dbReference>
<name>A0ABQ5XVP2_9GAMM</name>
<dbReference type="EMBL" id="BSOB01000053">
    <property type="protein sequence ID" value="GLQ95018.1"/>
    <property type="molecule type" value="Genomic_DNA"/>
</dbReference>